<accession>A0ABV7S0X7</accession>
<name>A0ABV7S0X7_9RHOB</name>
<proteinExistence type="predicted"/>
<gene>
    <name evidence="2" type="ORF">ACFOMP_10110</name>
</gene>
<evidence type="ECO:0000256" key="1">
    <source>
        <dbReference type="SAM" id="MobiDB-lite"/>
    </source>
</evidence>
<sequence length="166" mass="18915">MTATVDLLSPGNAATPPHRDIRDGIPMQMQEGLDQAKQANTRQGTSNEKWPDPTETSVTVLEGWLDDSGRPKLEYFDNHGGKFVQLDRDTNPQLYDYLERHQEFSASERTYEYAETQADEFDAIIWERDRALPHLKDIGFAEMRGDAVTLETNEGDRFVVTRQLAP</sequence>
<dbReference type="EMBL" id="JBHRXE010000023">
    <property type="protein sequence ID" value="MFC3569805.1"/>
    <property type="molecule type" value="Genomic_DNA"/>
</dbReference>
<feature type="compositionally biased region" description="Polar residues" evidence="1">
    <location>
        <begin position="37"/>
        <end position="55"/>
    </location>
</feature>
<comment type="caution">
    <text evidence="2">The sequence shown here is derived from an EMBL/GenBank/DDBJ whole genome shotgun (WGS) entry which is preliminary data.</text>
</comment>
<keyword evidence="3" id="KW-1185">Reference proteome</keyword>
<dbReference type="RefSeq" id="WP_379030028.1">
    <property type="nucleotide sequence ID" value="NZ_JBHRXE010000023.1"/>
</dbReference>
<evidence type="ECO:0000313" key="3">
    <source>
        <dbReference type="Proteomes" id="UP001595596"/>
    </source>
</evidence>
<feature type="region of interest" description="Disordered" evidence="1">
    <location>
        <begin position="1"/>
        <end position="55"/>
    </location>
</feature>
<dbReference type="Proteomes" id="UP001595596">
    <property type="component" value="Unassembled WGS sequence"/>
</dbReference>
<reference evidence="3" key="1">
    <citation type="journal article" date="2019" name="Int. J. Syst. Evol. Microbiol.">
        <title>The Global Catalogue of Microorganisms (GCM) 10K type strain sequencing project: providing services to taxonomists for standard genome sequencing and annotation.</title>
        <authorList>
            <consortium name="The Broad Institute Genomics Platform"/>
            <consortium name="The Broad Institute Genome Sequencing Center for Infectious Disease"/>
            <person name="Wu L."/>
            <person name="Ma J."/>
        </authorList>
    </citation>
    <scope>NUCLEOTIDE SEQUENCE [LARGE SCALE GENOMIC DNA]</scope>
    <source>
        <strain evidence="3">VKM B-3226</strain>
    </source>
</reference>
<protein>
    <submittedName>
        <fullName evidence="2">Uncharacterized protein</fullName>
    </submittedName>
</protein>
<organism evidence="2 3">
    <name type="scientific">Paracoccus simplex</name>
    <dbReference type="NCBI Taxonomy" id="2086346"/>
    <lineage>
        <taxon>Bacteria</taxon>
        <taxon>Pseudomonadati</taxon>
        <taxon>Pseudomonadota</taxon>
        <taxon>Alphaproteobacteria</taxon>
        <taxon>Rhodobacterales</taxon>
        <taxon>Paracoccaceae</taxon>
        <taxon>Paracoccus</taxon>
    </lineage>
</organism>
<evidence type="ECO:0000313" key="2">
    <source>
        <dbReference type="EMBL" id="MFC3569805.1"/>
    </source>
</evidence>
<feature type="non-terminal residue" evidence="2">
    <location>
        <position position="166"/>
    </location>
</feature>